<evidence type="ECO:0000256" key="12">
    <source>
        <dbReference type="PIRSR" id="PIRSR000127-1"/>
    </source>
</evidence>
<dbReference type="Gene3D" id="3.10.20.30">
    <property type="match status" value="1"/>
</dbReference>
<comment type="cofactor">
    <cofactor evidence="11">
        <name>[2Fe-2S] cluster</name>
        <dbReference type="ChEBI" id="CHEBI:190135"/>
    </cofactor>
</comment>
<dbReference type="InterPro" id="IPR036010">
    <property type="entry name" value="2Fe-2S_ferredoxin-like_sf"/>
</dbReference>
<keyword evidence="8" id="KW-0560">Oxidoreductase</keyword>
<comment type="caution">
    <text evidence="16">The sequence shown here is derived from an EMBL/GenBank/DDBJ whole genome shotgun (WGS) entry which is preliminary data.</text>
</comment>
<dbReference type="InterPro" id="IPR016167">
    <property type="entry name" value="FAD-bd_PCMH_sub1"/>
</dbReference>
<dbReference type="InterPro" id="IPR006058">
    <property type="entry name" value="2Fe2S_fd_BS"/>
</dbReference>
<dbReference type="SUPFAM" id="SSF54292">
    <property type="entry name" value="2Fe-2S ferredoxin-like"/>
    <property type="match status" value="1"/>
</dbReference>
<dbReference type="FunFam" id="3.30.465.10:FF:000004">
    <property type="entry name" value="Xanthine dehydrogenase/oxidase"/>
    <property type="match status" value="1"/>
</dbReference>
<evidence type="ECO:0000256" key="5">
    <source>
        <dbReference type="ARBA" id="ARBA00022714"/>
    </source>
</evidence>
<feature type="binding site" evidence="14">
    <location>
        <position position="181"/>
    </location>
    <ligand>
        <name>[2Fe-2S] cluster</name>
        <dbReference type="ChEBI" id="CHEBI:190135"/>
        <label>2</label>
    </ligand>
</feature>
<dbReference type="GO" id="GO:0016491">
    <property type="term" value="F:oxidoreductase activity"/>
    <property type="evidence" value="ECO:0007669"/>
    <property type="project" value="UniProtKB-KW"/>
</dbReference>
<feature type="domain" description="FAD-binding PCMH-type" evidence="15">
    <location>
        <begin position="272"/>
        <end position="458"/>
    </location>
</feature>
<evidence type="ECO:0000256" key="3">
    <source>
        <dbReference type="ARBA" id="ARBA00022505"/>
    </source>
</evidence>
<dbReference type="InterPro" id="IPR000674">
    <property type="entry name" value="Ald_Oxase/Xan_DH_a/b"/>
</dbReference>
<reference evidence="16" key="1">
    <citation type="submission" date="2021-02" db="EMBL/GenBank/DDBJ databases">
        <authorList>
            <person name="Nowell W R."/>
        </authorList>
    </citation>
    <scope>NUCLEOTIDE SEQUENCE</scope>
</reference>
<dbReference type="Pfam" id="PF02738">
    <property type="entry name" value="MoCoBD_1"/>
    <property type="match status" value="1"/>
</dbReference>
<feature type="binding site" evidence="14">
    <location>
        <position position="149"/>
    </location>
    <ligand>
        <name>[2Fe-2S] cluster</name>
        <dbReference type="ChEBI" id="CHEBI:190135"/>
        <label>2</label>
    </ligand>
</feature>
<feature type="binding site" evidence="14">
    <location>
        <position position="105"/>
    </location>
    <ligand>
        <name>[2Fe-2S] cluster</name>
        <dbReference type="ChEBI" id="CHEBI:190135"/>
        <label>1</label>
    </ligand>
</feature>
<dbReference type="Pfam" id="PF01315">
    <property type="entry name" value="Ald_Xan_dh_C"/>
    <property type="match status" value="1"/>
</dbReference>
<accession>A0A819S5N6</accession>
<comment type="cofactor">
    <cofactor evidence="1 13">
        <name>FAD</name>
        <dbReference type="ChEBI" id="CHEBI:57692"/>
    </cofactor>
</comment>
<dbReference type="FunFam" id="3.30.365.10:FF:000001">
    <property type="entry name" value="Xanthine dehydrogenase oxidase"/>
    <property type="match status" value="1"/>
</dbReference>
<feature type="binding site" evidence="14">
    <location>
        <position position="967"/>
    </location>
    <ligand>
        <name>Mo-molybdopterin</name>
        <dbReference type="ChEBI" id="CHEBI:71302"/>
    </ligand>
    <ligandPart>
        <name>Mo</name>
        <dbReference type="ChEBI" id="CHEBI:28685"/>
    </ligandPart>
</feature>
<dbReference type="SUPFAM" id="SSF56176">
    <property type="entry name" value="FAD-binding/transporter-associated domain-like"/>
    <property type="match status" value="1"/>
</dbReference>
<protein>
    <recommendedName>
        <fullName evidence="15">FAD-binding PCMH-type domain-containing protein</fullName>
    </recommendedName>
</protein>
<keyword evidence="4" id="KW-0285">Flavoprotein</keyword>
<name>A0A819S5N6_9BILA</name>
<evidence type="ECO:0000256" key="14">
    <source>
        <dbReference type="PIRSR" id="PIRSR000127-3"/>
    </source>
</evidence>
<dbReference type="SUPFAM" id="SSF54665">
    <property type="entry name" value="CO dehydrogenase molybdoprotein N-domain-like"/>
    <property type="match status" value="1"/>
</dbReference>
<dbReference type="InterPro" id="IPR036683">
    <property type="entry name" value="CO_DH_flav_C_dom_sf"/>
</dbReference>
<dbReference type="Proteomes" id="UP000663842">
    <property type="component" value="Unassembled WGS sequence"/>
</dbReference>
<keyword evidence="9 14" id="KW-0408">Iron</keyword>
<dbReference type="Pfam" id="PF00941">
    <property type="entry name" value="FAD_binding_5"/>
    <property type="match status" value="1"/>
</dbReference>
<dbReference type="SMART" id="SM01092">
    <property type="entry name" value="CO_deh_flav_C"/>
    <property type="match status" value="1"/>
</dbReference>
<dbReference type="Pfam" id="PF03450">
    <property type="entry name" value="CO_deh_flav_C"/>
    <property type="match status" value="1"/>
</dbReference>
<comment type="cofactor">
    <cofactor evidence="14">
        <name>Mo-molybdopterin</name>
        <dbReference type="ChEBI" id="CHEBI:71302"/>
    </cofactor>
    <text evidence="14">Binds 1 Mo-molybdopterin (Mo-MPT) cofactor per subunit.</text>
</comment>
<evidence type="ECO:0000256" key="8">
    <source>
        <dbReference type="ARBA" id="ARBA00023002"/>
    </source>
</evidence>
<dbReference type="Gene3D" id="3.30.365.10">
    <property type="entry name" value="Aldehyde oxidase/xanthine dehydrogenase, molybdopterin binding domain"/>
    <property type="match status" value="4"/>
</dbReference>
<dbReference type="InterPro" id="IPR046867">
    <property type="entry name" value="AldOxase/xan_DH_MoCoBD2"/>
</dbReference>
<comment type="cofactor">
    <cofactor evidence="14">
        <name>[2Fe-2S] cluster</name>
        <dbReference type="ChEBI" id="CHEBI:190135"/>
    </cofactor>
    <text evidence="14">Binds 2 [2Fe-2S] clusters.</text>
</comment>
<dbReference type="InterPro" id="IPR002888">
    <property type="entry name" value="2Fe-2S-bd"/>
</dbReference>
<evidence type="ECO:0000256" key="11">
    <source>
        <dbReference type="ARBA" id="ARBA00034078"/>
    </source>
</evidence>
<dbReference type="Pfam" id="PF01799">
    <property type="entry name" value="Fer2_2"/>
    <property type="match status" value="1"/>
</dbReference>
<dbReference type="GO" id="GO:0005506">
    <property type="term" value="F:iron ion binding"/>
    <property type="evidence" value="ECO:0007669"/>
    <property type="project" value="InterPro"/>
</dbReference>
<feature type="binding site" evidence="13">
    <location>
        <position position="969"/>
    </location>
    <ligand>
        <name>substrate</name>
    </ligand>
</feature>
<evidence type="ECO:0000256" key="9">
    <source>
        <dbReference type="ARBA" id="ARBA00023004"/>
    </source>
</evidence>
<dbReference type="Gene3D" id="3.90.1170.50">
    <property type="entry name" value="Aldehyde oxidase/xanthine dehydrogenase, a/b hammerhead"/>
    <property type="match status" value="1"/>
</dbReference>
<feature type="binding site" evidence="13">
    <location>
        <position position="380"/>
    </location>
    <ligand>
        <name>FAD</name>
        <dbReference type="ChEBI" id="CHEBI:57692"/>
    </ligand>
</feature>
<comment type="similarity">
    <text evidence="2">Belongs to the xanthine dehydrogenase family.</text>
</comment>
<keyword evidence="6 14" id="KW-0479">Metal-binding</keyword>
<organism evidence="16 17">
    <name type="scientific">Rotaria magnacalcarata</name>
    <dbReference type="NCBI Taxonomy" id="392030"/>
    <lineage>
        <taxon>Eukaryota</taxon>
        <taxon>Metazoa</taxon>
        <taxon>Spiralia</taxon>
        <taxon>Gnathifera</taxon>
        <taxon>Rotifera</taxon>
        <taxon>Eurotatoria</taxon>
        <taxon>Bdelloidea</taxon>
        <taxon>Philodinida</taxon>
        <taxon>Philodinidae</taxon>
        <taxon>Rotaria</taxon>
    </lineage>
</organism>
<dbReference type="SMART" id="SM01008">
    <property type="entry name" value="Ald_Xan_dh_C"/>
    <property type="match status" value="1"/>
</dbReference>
<dbReference type="Gene3D" id="3.30.465.10">
    <property type="match status" value="1"/>
</dbReference>
<feature type="binding site" evidence="14">
    <location>
        <position position="1134"/>
    </location>
    <ligand>
        <name>Mo-molybdopterin</name>
        <dbReference type="ChEBI" id="CHEBI:71302"/>
    </ligand>
    <ligandPart>
        <name>Mo</name>
        <dbReference type="ChEBI" id="CHEBI:28685"/>
    </ligandPart>
</feature>
<keyword evidence="10 14" id="KW-0411">Iron-sulfur</keyword>
<proteinExistence type="inferred from homology"/>
<dbReference type="EMBL" id="CAJOBF010002707">
    <property type="protein sequence ID" value="CAF4051556.1"/>
    <property type="molecule type" value="Genomic_DNA"/>
</dbReference>
<evidence type="ECO:0000256" key="1">
    <source>
        <dbReference type="ARBA" id="ARBA00001974"/>
    </source>
</evidence>
<dbReference type="InterPro" id="IPR012675">
    <property type="entry name" value="Beta-grasp_dom_sf"/>
</dbReference>
<dbReference type="FunFam" id="3.30.365.10:FF:000003">
    <property type="entry name" value="Aldehyde oxidase 1"/>
    <property type="match status" value="1"/>
</dbReference>
<dbReference type="PANTHER" id="PTHR45444:SF3">
    <property type="entry name" value="XANTHINE DEHYDROGENASE"/>
    <property type="match status" value="1"/>
</dbReference>
<feature type="binding site" evidence="14">
    <location>
        <position position="821"/>
    </location>
    <ligand>
        <name>Mo-molybdopterin</name>
        <dbReference type="ChEBI" id="CHEBI:71302"/>
    </ligand>
    <ligandPart>
        <name>Mo</name>
        <dbReference type="ChEBI" id="CHEBI:28685"/>
    </ligandPart>
</feature>
<dbReference type="InterPro" id="IPR037165">
    <property type="entry name" value="AldOxase/xan_DH_Mopterin-bd_sf"/>
</dbReference>
<keyword evidence="5 14" id="KW-0001">2Fe-2S</keyword>
<dbReference type="Gene3D" id="1.10.150.120">
    <property type="entry name" value="[2Fe-2S]-binding domain"/>
    <property type="match status" value="1"/>
</dbReference>
<dbReference type="PIRSF" id="PIRSF000127">
    <property type="entry name" value="Xanthine_DH"/>
    <property type="match status" value="1"/>
</dbReference>
<feature type="binding site" evidence="13">
    <location>
        <position position="1065"/>
    </location>
    <ligand>
        <name>substrate</name>
    </ligand>
</feature>
<evidence type="ECO:0000256" key="13">
    <source>
        <dbReference type="PIRSR" id="PIRSR000127-2"/>
    </source>
</evidence>
<dbReference type="InterPro" id="IPR036884">
    <property type="entry name" value="2Fe-2S-bd_dom_sf"/>
</dbReference>
<dbReference type="InterPro" id="IPR016169">
    <property type="entry name" value="FAD-bd_PCMH_sub2"/>
</dbReference>
<evidence type="ECO:0000256" key="2">
    <source>
        <dbReference type="ARBA" id="ARBA00006849"/>
    </source>
</evidence>
<evidence type="ECO:0000313" key="17">
    <source>
        <dbReference type="Proteomes" id="UP000663842"/>
    </source>
</evidence>
<gene>
    <name evidence="16" type="ORF">UXM345_LOCUS19256</name>
</gene>
<dbReference type="InterPro" id="IPR016208">
    <property type="entry name" value="Ald_Oxase/xanthine_DH-like"/>
</dbReference>
<dbReference type="Gene3D" id="3.30.390.50">
    <property type="entry name" value="CO dehydrogenase flavoprotein, C-terminal domain"/>
    <property type="match status" value="1"/>
</dbReference>
<dbReference type="SUPFAM" id="SSF56003">
    <property type="entry name" value="Molybdenum cofactor-binding domain"/>
    <property type="match status" value="1"/>
</dbReference>
<dbReference type="Pfam" id="PF20256">
    <property type="entry name" value="MoCoBD_2"/>
    <property type="match status" value="1"/>
</dbReference>
<dbReference type="InterPro" id="IPR036856">
    <property type="entry name" value="Ald_Oxase/Xan_DH_a/b_sf"/>
</dbReference>
<feature type="binding site" evidence="14">
    <location>
        <position position="75"/>
    </location>
    <ligand>
        <name>[2Fe-2S] cluster</name>
        <dbReference type="ChEBI" id="CHEBI:190135"/>
        <label>1</label>
    </ligand>
</feature>
<evidence type="ECO:0000313" key="16">
    <source>
        <dbReference type="EMBL" id="CAF4051556.1"/>
    </source>
</evidence>
<dbReference type="InterPro" id="IPR005107">
    <property type="entry name" value="CO_DH_flav_C"/>
</dbReference>
<dbReference type="PROSITE" id="PS00197">
    <property type="entry name" value="2FE2S_FER_1"/>
    <property type="match status" value="1"/>
</dbReference>
<dbReference type="PANTHER" id="PTHR45444">
    <property type="entry name" value="XANTHINE DEHYDROGENASE"/>
    <property type="match status" value="1"/>
</dbReference>
<dbReference type="SUPFAM" id="SSF47741">
    <property type="entry name" value="CO dehydrogenase ISP C-domain like"/>
    <property type="match status" value="1"/>
</dbReference>
<dbReference type="GO" id="GO:0051537">
    <property type="term" value="F:2 iron, 2 sulfur cluster binding"/>
    <property type="evidence" value="ECO:0007669"/>
    <property type="project" value="UniProtKB-KW"/>
</dbReference>
<dbReference type="GO" id="GO:0071949">
    <property type="term" value="F:FAD binding"/>
    <property type="evidence" value="ECO:0007669"/>
    <property type="project" value="InterPro"/>
</dbReference>
<evidence type="ECO:0000256" key="4">
    <source>
        <dbReference type="ARBA" id="ARBA00022630"/>
    </source>
</evidence>
<feature type="binding site" evidence="14">
    <location>
        <position position="80"/>
    </location>
    <ligand>
        <name>[2Fe-2S] cluster</name>
        <dbReference type="ChEBI" id="CHEBI:190135"/>
        <label>1</label>
    </ligand>
</feature>
<keyword evidence="3 14" id="KW-0500">Molybdenum</keyword>
<dbReference type="PROSITE" id="PS51387">
    <property type="entry name" value="FAD_PCMH"/>
    <property type="match status" value="1"/>
</dbReference>
<evidence type="ECO:0000256" key="10">
    <source>
        <dbReference type="ARBA" id="ARBA00023014"/>
    </source>
</evidence>
<dbReference type="InterPro" id="IPR016166">
    <property type="entry name" value="FAD-bd_PCMH"/>
</dbReference>
<feature type="binding site" evidence="13">
    <location>
        <begin position="300"/>
        <end position="307"/>
    </location>
    <ligand>
        <name>FAD</name>
        <dbReference type="ChEBI" id="CHEBI:57692"/>
    </ligand>
</feature>
<feature type="binding site" evidence="13">
    <location>
        <position position="448"/>
    </location>
    <ligand>
        <name>FAD</name>
        <dbReference type="ChEBI" id="CHEBI:57692"/>
    </ligand>
</feature>
<evidence type="ECO:0000256" key="7">
    <source>
        <dbReference type="ARBA" id="ARBA00022827"/>
    </source>
</evidence>
<sequence>MSSSNRINYLTFFVNGKMIIEHDAQPEWTLLWYLRTSWPTPTLNSNLEDFNSDGWYTLFLMTITKCRLTGSKLGCGEGGCGACTVLISHYDSKSEKIVHRAINGCLASICCVDGCHITTVEGINSIQSDSLHPIQERIAELYGSQCGFCTPGIVMSLYGTLNNIENPTMQDIEDSFDGNLCRCTGYRPILDAAKTFACDKKPKVNQPSDCSNSRDENINTIISTTEDKLLQYVDIKCPALEFPPSLLHHKTQSIHIKGITLFTISNEHCFVDESKSAEWYRPVTLVELVSLKNQYPTAKIVSGNTMVQIDRKFKNKNYPILIGVSHIQELNTMEKLENGMIIGAGITIAKLKEYLKLWLKTLSTHQISTCHALLNQLNSFGSEQIRNVATIGGNIIHGSSISSLNPILQACNAKLKLIKHSTNEQCEIALRNFFLRNNNVDMERDEILLSVYIPFTEKYEYLQSYKQSRRRKFDSPIVSCGFQVKLEQIQFQIDGFVPEFKWKIQSVCLSFGGIASSIVIMNKTQDYLKDKPWCKQTMKDALKYLLDELTLNESTPGGQAEYRRTLVASFFFKFYLYVKEQLQKTYPDTVVDEISSNELSAIKTYVRDLSRGEQEFQSKPISNQIVGSSSVHNSAYLHATGEAKYTCDIPTPSDGLYSALVLSTQPYAKIVSIDKTKAEELPGFKAFISHLDVPGCRMTGDVVNDEEVFPSSIVYCVGTVIGLVVADNETDAQYASKLIDIKYECLKPLIITIDQAIEQQSYLGPELSLQFGNLEQGFQESEHLLTGEFYIGGQEHFYLETNCCLAIPHEHGELELHVSTQNATGVQEKVAAALGIPSNKIVVHVKRIGGGFGGKDSIRHIRLCIAISIAALKLKRPVRLTLDRNVDMLISGQNHPFKSLYKVGFTSSGLLKALDIVLYSNGGWSQDYSAPIMERALLHCDNVYNFKNLKCYGRVCKTNIQSMTAFRGFGIPQANLICEIVVEHVSSYLKVEPVELRQINLYQENDSTHFHQILINWHVPKMWNELIKSSEYYQRLGEVKRFNRENQYRKRGIAMNPTKLGLGFTRKHMYQAAALIHIYRDGTVLLTHGGTEMGQGLHVKTIQVASEILQIDINLIRISETATDKIPNASSTAGSVSSDLYGNATKFACQQINERLKPLREEFPEYNWFELISRAYYRRINLSAEGFYTTPHVEDVDFANNFASYPYFTTGCACSEVEIDTLTGDFHILRTDILMDFGLSMNPNIDVGQIEGAFMQGVGMVTMEEIIWGDEQHKWLEPGSLFTQGPGTYKIPSFNDVPIHFRVSLFKNAPNPFAIFSSKGVGEPALTLSTTVFFAIKKAIESYRHDNGLTKYFALNSPATCEKIRMACADNFTKDVVGEETYEKFQPNGSY</sequence>
<keyword evidence="7 13" id="KW-0274">FAD</keyword>
<dbReference type="SUPFAM" id="SSF55447">
    <property type="entry name" value="CO dehydrogenase flavoprotein C-terminal domain-like"/>
    <property type="match status" value="1"/>
</dbReference>
<dbReference type="FunFam" id="3.30.43.10:FF:000001">
    <property type="entry name" value="Xanthine dehydrogenase/oxidase"/>
    <property type="match status" value="1"/>
</dbReference>
<feature type="binding site" evidence="14">
    <location>
        <position position="852"/>
    </location>
    <ligand>
        <name>Mo-molybdopterin</name>
        <dbReference type="ChEBI" id="CHEBI:71302"/>
    </ligand>
    <ligandPart>
        <name>Mo</name>
        <dbReference type="ChEBI" id="CHEBI:28685"/>
    </ligandPart>
</feature>
<dbReference type="FunFam" id="3.30.365.10:FF:000004">
    <property type="entry name" value="Xanthine dehydrogenase oxidase"/>
    <property type="match status" value="1"/>
</dbReference>
<evidence type="ECO:0000256" key="6">
    <source>
        <dbReference type="ARBA" id="ARBA00022723"/>
    </source>
</evidence>
<feature type="binding site" evidence="14">
    <location>
        <position position="183"/>
    </location>
    <ligand>
        <name>[2Fe-2S] cluster</name>
        <dbReference type="ChEBI" id="CHEBI:190135"/>
        <label>2</label>
    </ligand>
</feature>
<feature type="binding site" evidence="13">
    <location>
        <position position="466"/>
    </location>
    <ligand>
        <name>FAD</name>
        <dbReference type="ChEBI" id="CHEBI:57692"/>
    </ligand>
</feature>
<dbReference type="InterPro" id="IPR002346">
    <property type="entry name" value="Mopterin_DH_FAD-bd"/>
</dbReference>
<evidence type="ECO:0000259" key="15">
    <source>
        <dbReference type="PROSITE" id="PS51387"/>
    </source>
</evidence>
<feature type="binding site" evidence="14">
    <location>
        <position position="146"/>
    </location>
    <ligand>
        <name>[2Fe-2S] cluster</name>
        <dbReference type="ChEBI" id="CHEBI:190135"/>
        <label>2</label>
    </ligand>
</feature>
<dbReference type="InterPro" id="IPR036318">
    <property type="entry name" value="FAD-bd_PCMH-like_sf"/>
</dbReference>
<dbReference type="InterPro" id="IPR008274">
    <property type="entry name" value="AldOxase/xan_DH_MoCoBD1"/>
</dbReference>
<feature type="binding site" evidence="13">
    <location>
        <position position="935"/>
    </location>
    <ligand>
        <name>substrate</name>
    </ligand>
</feature>
<feature type="binding site" evidence="14">
    <location>
        <position position="83"/>
    </location>
    <ligand>
        <name>[2Fe-2S] cluster</name>
        <dbReference type="ChEBI" id="CHEBI:190135"/>
        <label>1</label>
    </ligand>
</feature>
<dbReference type="Gene3D" id="3.30.43.10">
    <property type="entry name" value="Uridine Diphospho-n-acetylenolpyruvylglucosamine Reductase, domain 2"/>
    <property type="match status" value="1"/>
</dbReference>
<feature type="active site" description="Proton acceptor" evidence="12">
    <location>
        <position position="1323"/>
    </location>
</feature>